<organism evidence="4 5">
    <name type="scientific">Aquisphaera giovannonii</name>
    <dbReference type="NCBI Taxonomy" id="406548"/>
    <lineage>
        <taxon>Bacteria</taxon>
        <taxon>Pseudomonadati</taxon>
        <taxon>Planctomycetota</taxon>
        <taxon>Planctomycetia</taxon>
        <taxon>Isosphaerales</taxon>
        <taxon>Isosphaeraceae</taxon>
        <taxon>Aquisphaera</taxon>
    </lineage>
</organism>
<feature type="region of interest" description="Disordered" evidence="2">
    <location>
        <begin position="563"/>
        <end position="604"/>
    </location>
</feature>
<evidence type="ECO:0000313" key="5">
    <source>
        <dbReference type="Proteomes" id="UP000324233"/>
    </source>
</evidence>
<evidence type="ECO:0000313" key="4">
    <source>
        <dbReference type="EMBL" id="QEH32654.1"/>
    </source>
</evidence>
<name>A0A5B9VX42_9BACT</name>
<keyword evidence="5" id="KW-1185">Reference proteome</keyword>
<dbReference type="KEGG" id="agv:OJF2_11330"/>
<sequence length="714" mass="75430">MDGADPLVATFRRGLAAFDDDALAALANKGLVRRARKDLETISPRLLGAGDKPDRLRVEVADGLAELALPPAQSRCSCPASGICRHILAALIFVKEMASEGDPAVATTEEVEAVSEASGLPASAEVLALDDEAIGKWSGRPLLNKVKKMLAQGLPVDLEPGYGLVARLPTRNVTCRWMPGGGLDGMLCSCHAAGACEHRVAAVLAFQIDRGARPPEAFAESALSASSDAPRTRDEVLASVGDVLAQMVSTGLSRLSRGTAERLRTLAISAQGVDLPRLQRLLHALSSEVELYLARDAQADAARVLGQAARVEMLRLGLLKRPSPHLVGQHRTAYEPVGDVELVGLGARVWRTRSGFWGLTIYFWDRAARNWATWSDSRPVATPGFDPAARFRADGPWSGLGCPAEAARKAVRLSGAYRNRQGRLSGRPSTQAMTLGPSVPDEVPARIASWADLASRASSLFGGGFKDRTEQDAIVLIAPALWGPAAFDEVRQELVRDVLDAEGRRLPLVLRHEEIAGKAVATLERHDPSGTTSVLGILVLEAGRLCVLPITLHTAKGPIHLSLDGEVRAGGPSPTRRADDRDAEEDIEGDDAEAGGEEPAEPTATNLGRLLGRVADDLLGLAEGGPAAFGRVVPLRAAAAGLEALGLGTLGEAVGRVVEVLESLRRGELSDPAPVSRQVLIAFHLARLCQSQEAVNLAAEAIRPAAADARSTPP</sequence>
<keyword evidence="1" id="KW-0862">Zinc</keyword>
<dbReference type="EMBL" id="CP042997">
    <property type="protein sequence ID" value="QEH32654.1"/>
    <property type="molecule type" value="Genomic_DNA"/>
</dbReference>
<dbReference type="AlphaFoldDB" id="A0A5B9VX42"/>
<dbReference type="RefSeq" id="WP_148591990.1">
    <property type="nucleotide sequence ID" value="NZ_CP042997.1"/>
</dbReference>
<dbReference type="OrthoDB" id="246789at2"/>
<accession>A0A5B9VX42</accession>
<dbReference type="GO" id="GO:0008270">
    <property type="term" value="F:zinc ion binding"/>
    <property type="evidence" value="ECO:0007669"/>
    <property type="project" value="UniProtKB-KW"/>
</dbReference>
<feature type="domain" description="SWIM-type" evidence="3">
    <location>
        <begin position="56"/>
        <end position="95"/>
    </location>
</feature>
<proteinExistence type="predicted"/>
<gene>
    <name evidence="4" type="ORF">OJF2_11330</name>
</gene>
<keyword evidence="1" id="KW-0863">Zinc-finger</keyword>
<dbReference type="PROSITE" id="PS50966">
    <property type="entry name" value="ZF_SWIM"/>
    <property type="match status" value="2"/>
</dbReference>
<keyword evidence="1" id="KW-0479">Metal-binding</keyword>
<protein>
    <recommendedName>
        <fullName evidence="3">SWIM-type domain-containing protein</fullName>
    </recommendedName>
</protein>
<dbReference type="InterPro" id="IPR007527">
    <property type="entry name" value="Znf_SWIM"/>
</dbReference>
<evidence type="ECO:0000256" key="1">
    <source>
        <dbReference type="PROSITE-ProRule" id="PRU00325"/>
    </source>
</evidence>
<dbReference type="Pfam" id="PF04434">
    <property type="entry name" value="SWIM"/>
    <property type="match status" value="1"/>
</dbReference>
<feature type="compositionally biased region" description="Acidic residues" evidence="2">
    <location>
        <begin position="581"/>
        <end position="600"/>
    </location>
</feature>
<evidence type="ECO:0000259" key="3">
    <source>
        <dbReference type="PROSITE" id="PS50966"/>
    </source>
</evidence>
<evidence type="ECO:0000256" key="2">
    <source>
        <dbReference type="SAM" id="MobiDB-lite"/>
    </source>
</evidence>
<dbReference type="Proteomes" id="UP000324233">
    <property type="component" value="Chromosome"/>
</dbReference>
<feature type="domain" description="SWIM-type" evidence="3">
    <location>
        <begin position="173"/>
        <end position="207"/>
    </location>
</feature>
<reference evidence="4 5" key="1">
    <citation type="submission" date="2019-08" db="EMBL/GenBank/DDBJ databases">
        <title>Deep-cultivation of Planctomycetes and their phenomic and genomic characterization uncovers novel biology.</title>
        <authorList>
            <person name="Wiegand S."/>
            <person name="Jogler M."/>
            <person name="Boedeker C."/>
            <person name="Pinto D."/>
            <person name="Vollmers J."/>
            <person name="Rivas-Marin E."/>
            <person name="Kohn T."/>
            <person name="Peeters S.H."/>
            <person name="Heuer A."/>
            <person name="Rast P."/>
            <person name="Oberbeckmann S."/>
            <person name="Bunk B."/>
            <person name="Jeske O."/>
            <person name="Meyerdierks A."/>
            <person name="Storesund J.E."/>
            <person name="Kallscheuer N."/>
            <person name="Luecker S."/>
            <person name="Lage O.M."/>
            <person name="Pohl T."/>
            <person name="Merkel B.J."/>
            <person name="Hornburger P."/>
            <person name="Mueller R.-W."/>
            <person name="Bruemmer F."/>
            <person name="Labrenz M."/>
            <person name="Spormann A.M."/>
            <person name="Op den Camp H."/>
            <person name="Overmann J."/>
            <person name="Amann R."/>
            <person name="Jetten M.S.M."/>
            <person name="Mascher T."/>
            <person name="Medema M.H."/>
            <person name="Devos D.P."/>
            <person name="Kaster A.-K."/>
            <person name="Ovreas L."/>
            <person name="Rohde M."/>
            <person name="Galperin M.Y."/>
            <person name="Jogler C."/>
        </authorList>
    </citation>
    <scope>NUCLEOTIDE SEQUENCE [LARGE SCALE GENOMIC DNA]</scope>
    <source>
        <strain evidence="4 5">OJF2</strain>
    </source>
</reference>